<comment type="subcellular location">
    <subcellularLocation>
        <location evidence="1">Membrane</location>
        <topology evidence="1">Multi-pass membrane protein</topology>
    </subcellularLocation>
</comment>
<evidence type="ECO:0000256" key="1">
    <source>
        <dbReference type="ARBA" id="ARBA00004141"/>
    </source>
</evidence>
<feature type="region of interest" description="Disordered" evidence="5">
    <location>
        <begin position="86"/>
        <end position="164"/>
    </location>
</feature>
<organism evidence="7 8">
    <name type="scientific">Dentiscutata erythropus</name>
    <dbReference type="NCBI Taxonomy" id="1348616"/>
    <lineage>
        <taxon>Eukaryota</taxon>
        <taxon>Fungi</taxon>
        <taxon>Fungi incertae sedis</taxon>
        <taxon>Mucoromycota</taxon>
        <taxon>Glomeromycotina</taxon>
        <taxon>Glomeromycetes</taxon>
        <taxon>Diversisporales</taxon>
        <taxon>Gigasporaceae</taxon>
        <taxon>Dentiscutata</taxon>
    </lineage>
</organism>
<evidence type="ECO:0000256" key="4">
    <source>
        <dbReference type="ARBA" id="ARBA00023136"/>
    </source>
</evidence>
<keyword evidence="4 6" id="KW-0472">Membrane</keyword>
<keyword evidence="2 6" id="KW-0812">Transmembrane</keyword>
<dbReference type="EMBL" id="CAJVPY010071045">
    <property type="protein sequence ID" value="CAG8828223.1"/>
    <property type="molecule type" value="Genomic_DNA"/>
</dbReference>
<reference evidence="7" key="1">
    <citation type="submission" date="2021-06" db="EMBL/GenBank/DDBJ databases">
        <authorList>
            <person name="Kallberg Y."/>
            <person name="Tangrot J."/>
            <person name="Rosling A."/>
        </authorList>
    </citation>
    <scope>NUCLEOTIDE SEQUENCE</scope>
    <source>
        <strain evidence="7">MA453B</strain>
    </source>
</reference>
<comment type="caution">
    <text evidence="7">The sequence shown here is derived from an EMBL/GenBank/DDBJ whole genome shotgun (WGS) entry which is preliminary data.</text>
</comment>
<evidence type="ECO:0000256" key="5">
    <source>
        <dbReference type="SAM" id="MobiDB-lite"/>
    </source>
</evidence>
<feature type="non-terminal residue" evidence="7">
    <location>
        <position position="164"/>
    </location>
</feature>
<proteinExistence type="predicted"/>
<feature type="transmembrane region" description="Helical" evidence="6">
    <location>
        <begin position="25"/>
        <end position="45"/>
    </location>
</feature>
<dbReference type="Proteomes" id="UP000789405">
    <property type="component" value="Unassembled WGS sequence"/>
</dbReference>
<protein>
    <submittedName>
        <fullName evidence="7">19858_t:CDS:1</fullName>
    </submittedName>
</protein>
<dbReference type="AlphaFoldDB" id="A0A9N9PLD5"/>
<feature type="compositionally biased region" description="Polar residues" evidence="5">
    <location>
        <begin position="88"/>
        <end position="102"/>
    </location>
</feature>
<accession>A0A9N9PLD5</accession>
<evidence type="ECO:0000256" key="3">
    <source>
        <dbReference type="ARBA" id="ARBA00022989"/>
    </source>
</evidence>
<evidence type="ECO:0000313" key="7">
    <source>
        <dbReference type="EMBL" id="CAG8828223.1"/>
    </source>
</evidence>
<keyword evidence="3 6" id="KW-1133">Transmembrane helix</keyword>
<sequence>YYVTFTGLTIISSAILSQGFKSAPISIATVVMGFFVICSGIILLFKSKKDDSSFSKNAESDNLKKEDENEHAFGIRASLGSIHRLSRSYPSQNSSTLPTNNKEYSKEYDNKESIGKDDGKQSQHISIQSSRFSAGLPPINESSMNLYPYREDNREVYNTTPNES</sequence>
<evidence type="ECO:0000256" key="2">
    <source>
        <dbReference type="ARBA" id="ARBA00022692"/>
    </source>
</evidence>
<dbReference type="GO" id="GO:0016020">
    <property type="term" value="C:membrane"/>
    <property type="evidence" value="ECO:0007669"/>
    <property type="project" value="UniProtKB-SubCell"/>
</dbReference>
<feature type="compositionally biased region" description="Basic and acidic residues" evidence="5">
    <location>
        <begin position="103"/>
        <end position="121"/>
    </location>
</feature>
<feature type="compositionally biased region" description="Polar residues" evidence="5">
    <location>
        <begin position="122"/>
        <end position="132"/>
    </location>
</feature>
<keyword evidence="8" id="KW-1185">Reference proteome</keyword>
<evidence type="ECO:0000313" key="8">
    <source>
        <dbReference type="Proteomes" id="UP000789405"/>
    </source>
</evidence>
<evidence type="ECO:0000256" key="6">
    <source>
        <dbReference type="SAM" id="Phobius"/>
    </source>
</evidence>
<dbReference type="GO" id="GO:0015095">
    <property type="term" value="F:magnesium ion transmembrane transporter activity"/>
    <property type="evidence" value="ECO:0007669"/>
    <property type="project" value="InterPro"/>
</dbReference>
<dbReference type="Pfam" id="PF05653">
    <property type="entry name" value="Mg_trans_NIPA"/>
    <property type="match status" value="1"/>
</dbReference>
<name>A0A9N9PLD5_9GLOM</name>
<gene>
    <name evidence="7" type="ORF">DERYTH_LOCUS28445</name>
</gene>
<dbReference type="InterPro" id="IPR008521">
    <property type="entry name" value="Mg_trans_NIPA"/>
</dbReference>
<feature type="non-terminal residue" evidence="7">
    <location>
        <position position="1"/>
    </location>
</feature>
<dbReference type="OrthoDB" id="6428174at2759"/>